<reference evidence="1" key="1">
    <citation type="journal article" date="2021" name="Nat. Commun.">
        <title>Genetic determinants of endophytism in the Arabidopsis root mycobiome.</title>
        <authorList>
            <person name="Mesny F."/>
            <person name="Miyauchi S."/>
            <person name="Thiergart T."/>
            <person name="Pickel B."/>
            <person name="Atanasova L."/>
            <person name="Karlsson M."/>
            <person name="Huettel B."/>
            <person name="Barry K.W."/>
            <person name="Haridas S."/>
            <person name="Chen C."/>
            <person name="Bauer D."/>
            <person name="Andreopoulos W."/>
            <person name="Pangilinan J."/>
            <person name="LaButti K."/>
            <person name="Riley R."/>
            <person name="Lipzen A."/>
            <person name="Clum A."/>
            <person name="Drula E."/>
            <person name="Henrissat B."/>
            <person name="Kohler A."/>
            <person name="Grigoriev I.V."/>
            <person name="Martin F.M."/>
            <person name="Hacquard S."/>
        </authorList>
    </citation>
    <scope>NUCLEOTIDE SEQUENCE</scope>
    <source>
        <strain evidence="1">MPI-SDFR-AT-0068</strain>
    </source>
</reference>
<sequence>MHNPLNAQMDKIEHEPFYITRPPFRAIIMVIPGHNFRNYIIIARLPTMRVLLVLTGEQKGLSCRICFSPIADKTKHMTLHGLNVVESDLETAFGFIMFLEQRGEAALGAQPVPFAAAASEGAFDNPIWYSQQSLEQRLGWTGDPLTGPSSVWVDTKIYSDWTGLGASSDAMLRIVDEKRVWKQHARHCSLTCEQESDATIPICLGFKML</sequence>
<comment type="caution">
    <text evidence="1">The sequence shown here is derived from an EMBL/GenBank/DDBJ whole genome shotgun (WGS) entry which is preliminary data.</text>
</comment>
<organism evidence="1 2">
    <name type="scientific">Fusarium tricinctum</name>
    <dbReference type="NCBI Taxonomy" id="61284"/>
    <lineage>
        <taxon>Eukaryota</taxon>
        <taxon>Fungi</taxon>
        <taxon>Dikarya</taxon>
        <taxon>Ascomycota</taxon>
        <taxon>Pezizomycotina</taxon>
        <taxon>Sordariomycetes</taxon>
        <taxon>Hypocreomycetidae</taxon>
        <taxon>Hypocreales</taxon>
        <taxon>Nectriaceae</taxon>
        <taxon>Fusarium</taxon>
        <taxon>Fusarium tricinctum species complex</taxon>
    </lineage>
</organism>
<evidence type="ECO:0000313" key="2">
    <source>
        <dbReference type="Proteomes" id="UP000813427"/>
    </source>
</evidence>
<dbReference type="OrthoDB" id="3513679at2759"/>
<evidence type="ECO:0000313" key="1">
    <source>
        <dbReference type="EMBL" id="KAH7236355.1"/>
    </source>
</evidence>
<name>A0A8K0RN45_9HYPO</name>
<keyword evidence="2" id="KW-1185">Reference proteome</keyword>
<proteinExistence type="predicted"/>
<dbReference type="AlphaFoldDB" id="A0A8K0RN45"/>
<gene>
    <name evidence="1" type="ORF">BKA59DRAFT_486929</name>
</gene>
<protein>
    <submittedName>
        <fullName evidence="1">Uncharacterized protein</fullName>
    </submittedName>
</protein>
<dbReference type="Proteomes" id="UP000813427">
    <property type="component" value="Unassembled WGS sequence"/>
</dbReference>
<dbReference type="EMBL" id="JAGPXF010000007">
    <property type="protein sequence ID" value="KAH7236355.1"/>
    <property type="molecule type" value="Genomic_DNA"/>
</dbReference>
<accession>A0A8K0RN45</accession>